<dbReference type="PANTHER" id="PTHR24399">
    <property type="entry name" value="ZINC FINGER AND BTB DOMAIN-CONTAINING"/>
    <property type="match status" value="1"/>
</dbReference>
<feature type="region of interest" description="Disordered" evidence="12">
    <location>
        <begin position="164"/>
        <end position="252"/>
    </location>
</feature>
<dbReference type="FunFam" id="3.30.160.60:FF:002323">
    <property type="entry name" value="Zinc finger protein 322"/>
    <property type="match status" value="1"/>
</dbReference>
<keyword evidence="8" id="KW-0238">DNA-binding</keyword>
<evidence type="ECO:0000256" key="5">
    <source>
        <dbReference type="ARBA" id="ARBA00022771"/>
    </source>
</evidence>
<evidence type="ECO:0000256" key="12">
    <source>
        <dbReference type="SAM" id="MobiDB-lite"/>
    </source>
</evidence>
<dbReference type="FunFam" id="3.30.160.60:FF:002339">
    <property type="entry name" value="Zinc finger protein 322"/>
    <property type="match status" value="1"/>
</dbReference>
<dbReference type="AlphaFoldDB" id="A0A8J6DGJ1"/>
<feature type="region of interest" description="Disordered" evidence="12">
    <location>
        <begin position="43"/>
        <end position="70"/>
    </location>
</feature>
<evidence type="ECO:0000256" key="11">
    <source>
        <dbReference type="PROSITE-ProRule" id="PRU00042"/>
    </source>
</evidence>
<evidence type="ECO:0000256" key="6">
    <source>
        <dbReference type="ARBA" id="ARBA00022833"/>
    </source>
</evidence>
<keyword evidence="6" id="KW-0862">Zinc</keyword>
<dbReference type="GO" id="GO:0002682">
    <property type="term" value="P:regulation of immune system process"/>
    <property type="evidence" value="ECO:0007669"/>
    <property type="project" value="TreeGrafter"/>
</dbReference>
<keyword evidence="9" id="KW-0804">Transcription</keyword>
<dbReference type="Proteomes" id="UP000700334">
    <property type="component" value="Unassembled WGS sequence"/>
</dbReference>
<keyword evidence="3" id="KW-0479">Metal-binding</keyword>
<feature type="domain" description="C2H2-type" evidence="13">
    <location>
        <begin position="435"/>
        <end position="462"/>
    </location>
</feature>
<dbReference type="EMBL" id="JAGFMF010012115">
    <property type="protein sequence ID" value="KAG8507291.1"/>
    <property type="molecule type" value="Genomic_DNA"/>
</dbReference>
<dbReference type="GO" id="GO:0005654">
    <property type="term" value="C:nucleoplasm"/>
    <property type="evidence" value="ECO:0007669"/>
    <property type="project" value="TreeGrafter"/>
</dbReference>
<comment type="subcellular location">
    <subcellularLocation>
        <location evidence="1">Nucleus</location>
    </subcellularLocation>
</comment>
<proteinExistence type="inferred from homology"/>
<feature type="compositionally biased region" description="Low complexity" evidence="12">
    <location>
        <begin position="205"/>
        <end position="224"/>
    </location>
</feature>
<evidence type="ECO:0000256" key="4">
    <source>
        <dbReference type="ARBA" id="ARBA00022737"/>
    </source>
</evidence>
<keyword evidence="10" id="KW-0539">Nucleus</keyword>
<accession>A0A8J6DGJ1</accession>
<dbReference type="SUPFAM" id="SSF57667">
    <property type="entry name" value="beta-beta-alpha zinc fingers"/>
    <property type="match status" value="2"/>
</dbReference>
<keyword evidence="7" id="KW-0805">Transcription regulation</keyword>
<keyword evidence="4" id="KW-0677">Repeat</keyword>
<sequence length="556" mass="61380">TCDSRPYTQTNPVHTHTGLGSVDTSSTCGLSWVPFSAVGSTTRHVPFPSPKDGSSAPHPHLTSEASPTGRGLVLRWPSTWLAGVPGGREAGRPPSPRRISPSRLLCYCCCSFVLSVLSVGPHSSHDAAHLCPCPTQMRPLVHAHPGMRTAPQVSIINALCDVPGATSASPAPPETPRASERKRSWTPPHSRGCAPIGPKDRGGALRSPELRGGPLGPSPRSLRPPGSPNPSVRRITGSAVPGRGAAPAAEGVSGARRAWEGLGFVVISLEKSDSQDQEVNAAISFLGSRLRPEESPSLVAFVFLLYQKMYTSEERYNQRTQKRKIYHVCPQKGKKIFIHVREIARLDDQLYQCLDREQNFRENLALIMHQATHTHTFKCLEYEKSFSCSSDLIVHQRIHMEEKPHQWSTCENGFLLGMDFVAQQKMRTQTEELHYKYSVCDKSFHQSSALLQHQTIHLSEKPYICNVVLQTVYISHGTSENPHWGETPAKVWEKTSKRTVTSISISEAILVTICVFVLNVADMEGLLKFATEIFVSEERPCSLCKTKTSIHDRLLQ</sequence>
<evidence type="ECO:0000256" key="10">
    <source>
        <dbReference type="ARBA" id="ARBA00023242"/>
    </source>
</evidence>
<dbReference type="GO" id="GO:0001227">
    <property type="term" value="F:DNA-binding transcription repressor activity, RNA polymerase II-specific"/>
    <property type="evidence" value="ECO:0007669"/>
    <property type="project" value="TreeGrafter"/>
</dbReference>
<keyword evidence="5 11" id="KW-0863">Zinc-finger</keyword>
<gene>
    <name evidence="14" type="ORF">J0S82_005650</name>
</gene>
<dbReference type="GO" id="GO:0001817">
    <property type="term" value="P:regulation of cytokine production"/>
    <property type="evidence" value="ECO:0007669"/>
    <property type="project" value="TreeGrafter"/>
</dbReference>
<protein>
    <submittedName>
        <fullName evidence="14">Zinc finger protein 322</fullName>
    </submittedName>
</protein>
<dbReference type="GO" id="GO:0000978">
    <property type="term" value="F:RNA polymerase II cis-regulatory region sequence-specific DNA binding"/>
    <property type="evidence" value="ECO:0007669"/>
    <property type="project" value="TreeGrafter"/>
</dbReference>
<evidence type="ECO:0000256" key="8">
    <source>
        <dbReference type="ARBA" id="ARBA00023125"/>
    </source>
</evidence>
<dbReference type="OrthoDB" id="6077919at2759"/>
<comment type="caution">
    <text evidence="14">The sequence shown here is derived from an EMBL/GenBank/DDBJ whole genome shotgun (WGS) entry which is preliminary data.</text>
</comment>
<feature type="compositionally biased region" description="Polar residues" evidence="12">
    <location>
        <begin position="1"/>
        <end position="14"/>
    </location>
</feature>
<evidence type="ECO:0000259" key="13">
    <source>
        <dbReference type="PROSITE" id="PS50157"/>
    </source>
</evidence>
<keyword evidence="15" id="KW-1185">Reference proteome</keyword>
<evidence type="ECO:0000313" key="15">
    <source>
        <dbReference type="Proteomes" id="UP000700334"/>
    </source>
</evidence>
<organism evidence="14 15">
    <name type="scientific">Galemys pyrenaicus</name>
    <name type="common">Iberian desman</name>
    <name type="synonym">Pyrenean desman</name>
    <dbReference type="NCBI Taxonomy" id="202257"/>
    <lineage>
        <taxon>Eukaryota</taxon>
        <taxon>Metazoa</taxon>
        <taxon>Chordata</taxon>
        <taxon>Craniata</taxon>
        <taxon>Vertebrata</taxon>
        <taxon>Euteleostomi</taxon>
        <taxon>Mammalia</taxon>
        <taxon>Eutheria</taxon>
        <taxon>Laurasiatheria</taxon>
        <taxon>Eulipotyphla</taxon>
        <taxon>Talpidae</taxon>
        <taxon>Galemys</taxon>
    </lineage>
</organism>
<evidence type="ECO:0000313" key="14">
    <source>
        <dbReference type="EMBL" id="KAG8507291.1"/>
    </source>
</evidence>
<comment type="similarity">
    <text evidence="2">Belongs to the krueppel C2H2-type zinc-finger protein family.</text>
</comment>
<name>A0A8J6DGJ1_GALPY</name>
<dbReference type="PROSITE" id="PS50157">
    <property type="entry name" value="ZINC_FINGER_C2H2_2"/>
    <property type="match status" value="2"/>
</dbReference>
<reference evidence="14" key="1">
    <citation type="journal article" date="2021" name="Evol. Appl.">
        <title>The genome of the Pyrenean desman and the effects of bottlenecks and inbreeding on the genomic landscape of an endangered species.</title>
        <authorList>
            <person name="Escoda L."/>
            <person name="Castresana J."/>
        </authorList>
    </citation>
    <scope>NUCLEOTIDE SEQUENCE</scope>
    <source>
        <strain evidence="14">IBE-C5619</strain>
    </source>
</reference>
<feature type="region of interest" description="Disordered" evidence="12">
    <location>
        <begin position="1"/>
        <end position="20"/>
    </location>
</feature>
<dbReference type="InterPro" id="IPR036236">
    <property type="entry name" value="Znf_C2H2_sf"/>
</dbReference>
<dbReference type="Gene3D" id="3.30.160.60">
    <property type="entry name" value="Classic Zinc Finger"/>
    <property type="match status" value="2"/>
</dbReference>
<dbReference type="GO" id="GO:0008270">
    <property type="term" value="F:zinc ion binding"/>
    <property type="evidence" value="ECO:0007669"/>
    <property type="project" value="UniProtKB-KW"/>
</dbReference>
<evidence type="ECO:0000256" key="7">
    <source>
        <dbReference type="ARBA" id="ARBA00023015"/>
    </source>
</evidence>
<dbReference type="PANTHER" id="PTHR24399:SF54">
    <property type="entry name" value="GASTRULA ZINC FINGER PROTEIN XLCGF26.1-LIKE-RELATED"/>
    <property type="match status" value="1"/>
</dbReference>
<dbReference type="SMART" id="SM00355">
    <property type="entry name" value="ZnF_C2H2"/>
    <property type="match status" value="3"/>
</dbReference>
<evidence type="ECO:0000256" key="9">
    <source>
        <dbReference type="ARBA" id="ARBA00023163"/>
    </source>
</evidence>
<evidence type="ECO:0000256" key="2">
    <source>
        <dbReference type="ARBA" id="ARBA00006991"/>
    </source>
</evidence>
<feature type="non-terminal residue" evidence="14">
    <location>
        <position position="556"/>
    </location>
</feature>
<evidence type="ECO:0000256" key="3">
    <source>
        <dbReference type="ARBA" id="ARBA00022723"/>
    </source>
</evidence>
<feature type="domain" description="C2H2-type" evidence="13">
    <location>
        <begin position="377"/>
        <end position="404"/>
    </location>
</feature>
<dbReference type="InterPro" id="IPR013087">
    <property type="entry name" value="Znf_C2H2_type"/>
</dbReference>
<evidence type="ECO:0000256" key="1">
    <source>
        <dbReference type="ARBA" id="ARBA00004123"/>
    </source>
</evidence>